<evidence type="ECO:0000313" key="9">
    <source>
        <dbReference type="EMBL" id="OAA94717.1"/>
    </source>
</evidence>
<sequence length="277" mass="29879">MNLEEINNFVSSVEKSIKYPAKVEKNEKYLVGVDLGTSYIVIVVLDSNKNPVACEMEYAEVVKDGLVVDFTGASDIVRRLKKKIQEKTGIELVKAAIAVPPGTGKRDADTHRYIVEGAGMDVTAILDEPTAANSVLNIKDGVVVDIGGGTTGLSIFENGKTIYTADEPTGGTHLSLVIAGQYGISFTEAEKMKKTSEKQNEIFNIVRPVIQKVASIIKSHIREFKVNTIYLVGGTCCLKGFESVIEKETGIKTVKPSNPLLVTPIGIALNCCNKEGD</sequence>
<dbReference type="NCBIfam" id="TIGR02529">
    <property type="entry name" value="EutJ"/>
    <property type="match status" value="1"/>
</dbReference>
<evidence type="ECO:0000256" key="3">
    <source>
        <dbReference type="ARBA" id="ARBA00017249"/>
    </source>
</evidence>
<accession>A0A166U9P1</accession>
<evidence type="ECO:0000313" key="10">
    <source>
        <dbReference type="EMBL" id="OBR93377.1"/>
    </source>
</evidence>
<keyword evidence="9" id="KW-0131">Cell cycle</keyword>
<dbReference type="Proteomes" id="UP000093694">
    <property type="component" value="Unassembled WGS sequence"/>
</dbReference>
<evidence type="ECO:0000313" key="12">
    <source>
        <dbReference type="Proteomes" id="UP000093694"/>
    </source>
</evidence>
<dbReference type="EMBL" id="LITQ01000002">
    <property type="protein sequence ID" value="OAA94717.1"/>
    <property type="molecule type" value="Genomic_DNA"/>
</dbReference>
<evidence type="ECO:0000259" key="8">
    <source>
        <dbReference type="SMART" id="SM00842"/>
    </source>
</evidence>
<dbReference type="GO" id="GO:0051301">
    <property type="term" value="P:cell division"/>
    <property type="evidence" value="ECO:0007669"/>
    <property type="project" value="UniProtKB-KW"/>
</dbReference>
<evidence type="ECO:0000256" key="5">
    <source>
        <dbReference type="ARBA" id="ARBA00030019"/>
    </source>
</evidence>
<dbReference type="PANTHER" id="PTHR32432">
    <property type="entry name" value="CELL DIVISION PROTEIN FTSA-RELATED"/>
    <property type="match status" value="1"/>
</dbReference>
<dbReference type="InterPro" id="IPR050696">
    <property type="entry name" value="FtsA/MreB"/>
</dbReference>
<dbReference type="RefSeq" id="WP_063600120.1">
    <property type="nucleotide sequence ID" value="NZ_LITQ01000002.1"/>
</dbReference>
<dbReference type="AlphaFoldDB" id="A0A166U9P1"/>
<evidence type="ECO:0000256" key="1">
    <source>
        <dbReference type="ARBA" id="ARBA00007381"/>
    </source>
</evidence>
<feature type="domain" description="SHS2" evidence="8">
    <location>
        <begin position="30"/>
        <end position="136"/>
    </location>
</feature>
<dbReference type="CDD" id="cd24047">
    <property type="entry name" value="ASKHA_NBD_EutJ"/>
    <property type="match status" value="1"/>
</dbReference>
<comment type="similarity">
    <text evidence="1">Belongs to the heat shock protein 70 family.</text>
</comment>
<dbReference type="InterPro" id="IPR005883">
    <property type="entry name" value="PilM"/>
</dbReference>
<evidence type="ECO:0000256" key="4">
    <source>
        <dbReference type="ARBA" id="ARBA00023016"/>
    </source>
</evidence>
<evidence type="ECO:0000256" key="6">
    <source>
        <dbReference type="ARBA" id="ARBA00030945"/>
    </source>
</evidence>
<dbReference type="NCBIfam" id="NF011660">
    <property type="entry name" value="PRK15080.1"/>
    <property type="match status" value="1"/>
</dbReference>
<keyword evidence="12" id="KW-1185">Reference proteome</keyword>
<dbReference type="InterPro" id="IPR043129">
    <property type="entry name" value="ATPase_NBD"/>
</dbReference>
<dbReference type="PATRIC" id="fig|1705578.3.peg.1752"/>
<reference evidence="10 12" key="2">
    <citation type="journal article" date="2016" name="Front. Microbiol.">
        <title>Industrial Acetogenic Biocatalysts: A Comparative Metabolic and Genomic Analysis.</title>
        <authorList>
            <person name="Bengelsdorf F."/>
            <person name="Poehlein A."/>
            <person name="Sonja S."/>
            <person name="Erz C."/>
            <person name="Hummel T."/>
            <person name="Hoffmeister S."/>
            <person name="Daniel R."/>
            <person name="Durre P."/>
        </authorList>
    </citation>
    <scope>NUCLEOTIDE SEQUENCE [LARGE SCALE GENOMIC DNA]</scope>
    <source>
        <strain evidence="10 12">PTA-10522</strain>
    </source>
</reference>
<evidence type="ECO:0000256" key="7">
    <source>
        <dbReference type="ARBA" id="ARBA00033103"/>
    </source>
</evidence>
<evidence type="ECO:0000256" key="2">
    <source>
        <dbReference type="ARBA" id="ARBA00014415"/>
    </source>
</evidence>
<dbReference type="InterPro" id="IPR018181">
    <property type="entry name" value="Heat_shock_70_CS"/>
</dbReference>
<protein>
    <recommendedName>
        <fullName evidence="2">Chaperone protein DnaK</fullName>
    </recommendedName>
    <alternativeName>
        <fullName evidence="3">Chaperone protein dnaK</fullName>
    </alternativeName>
    <alternativeName>
        <fullName evidence="7">HSP70</fullName>
    </alternativeName>
    <alternativeName>
        <fullName evidence="6">Heat shock 70 kDa protein</fullName>
    </alternativeName>
    <alternativeName>
        <fullName evidence="5">Heat shock protein 70</fullName>
    </alternativeName>
</protein>
<dbReference type="SUPFAM" id="SSF53067">
    <property type="entry name" value="Actin-like ATPase domain"/>
    <property type="match status" value="2"/>
</dbReference>
<keyword evidence="9" id="KW-0132">Cell division</keyword>
<evidence type="ECO:0000313" key="11">
    <source>
        <dbReference type="Proteomes" id="UP000077384"/>
    </source>
</evidence>
<dbReference type="PANTHER" id="PTHR32432:SF3">
    <property type="entry name" value="ETHANOLAMINE UTILIZATION PROTEIN EUTJ"/>
    <property type="match status" value="1"/>
</dbReference>
<reference evidence="9 11" key="1">
    <citation type="journal article" date="2015" name="Biotechnol. Bioeng.">
        <title>Genome sequence and phenotypic characterization of Caulobacter segnis.</title>
        <authorList>
            <person name="Patel S."/>
            <person name="Fletcher B."/>
            <person name="Scott D.C."/>
            <person name="Ely B."/>
        </authorList>
    </citation>
    <scope>NUCLEOTIDE SEQUENCE [LARGE SCALE GENOMIC DNA]</scope>
    <source>
        <strain evidence="9 11">PS02</strain>
    </source>
</reference>
<gene>
    <name evidence="9" type="primary">ftsA_2</name>
    <name evidence="10" type="ORF">CLCOS_24180</name>
    <name evidence="9" type="ORF">WX73_02430</name>
</gene>
<dbReference type="SMART" id="SM00842">
    <property type="entry name" value="FtsA"/>
    <property type="match status" value="1"/>
</dbReference>
<dbReference type="InterPro" id="IPR013366">
    <property type="entry name" value="EutJ"/>
</dbReference>
<proteinExistence type="inferred from homology"/>
<dbReference type="Pfam" id="PF11104">
    <property type="entry name" value="PilM_2"/>
    <property type="match status" value="1"/>
</dbReference>
<dbReference type="PROSITE" id="PS00329">
    <property type="entry name" value="HSP70_2"/>
    <property type="match status" value="1"/>
</dbReference>
<comment type="caution">
    <text evidence="9">The sequence shown here is derived from an EMBL/GenBank/DDBJ whole genome shotgun (WGS) entry which is preliminary data.</text>
</comment>
<dbReference type="Proteomes" id="UP000077384">
    <property type="component" value="Unassembled WGS sequence"/>
</dbReference>
<dbReference type="Gene3D" id="3.30.420.40">
    <property type="match status" value="2"/>
</dbReference>
<dbReference type="InterPro" id="IPR003494">
    <property type="entry name" value="SHS2_FtsA"/>
</dbReference>
<name>A0A166U9P1_9CLOT</name>
<keyword evidence="4" id="KW-0346">Stress response</keyword>
<dbReference type="EMBL" id="LROR01000053">
    <property type="protein sequence ID" value="OBR93377.1"/>
    <property type="molecule type" value="Genomic_DNA"/>
</dbReference>
<organism evidence="9 11">
    <name type="scientific">Clostridium coskatii</name>
    <dbReference type="NCBI Taxonomy" id="1705578"/>
    <lineage>
        <taxon>Bacteria</taxon>
        <taxon>Bacillati</taxon>
        <taxon>Bacillota</taxon>
        <taxon>Clostridia</taxon>
        <taxon>Eubacteriales</taxon>
        <taxon>Clostridiaceae</taxon>
        <taxon>Clostridium</taxon>
    </lineage>
</organism>